<dbReference type="eggNOG" id="COG1905">
    <property type="taxonomic scope" value="Bacteria"/>
</dbReference>
<dbReference type="PANTHER" id="PTHR43342">
    <property type="entry name" value="NADH-QUINONE OXIDOREDUCTASE, E SUBUNIT"/>
    <property type="match status" value="1"/>
</dbReference>
<gene>
    <name evidence="8" type="ordered locus">Clocel_2583</name>
</gene>
<dbReference type="Proteomes" id="UP000002730">
    <property type="component" value="Chromosome"/>
</dbReference>
<dbReference type="GO" id="GO:0051537">
    <property type="term" value="F:2 iron, 2 sulfur cluster binding"/>
    <property type="evidence" value="ECO:0007669"/>
    <property type="project" value="UniProtKB-KW"/>
</dbReference>
<dbReference type="InterPro" id="IPR041921">
    <property type="entry name" value="NuoE_N"/>
</dbReference>
<dbReference type="HOGENOM" id="CLU_054362_2_1_9"/>
<feature type="binding site" evidence="7">
    <location>
        <position position="80"/>
    </location>
    <ligand>
        <name>[2Fe-2S] cluster</name>
        <dbReference type="ChEBI" id="CHEBI:190135"/>
    </ligand>
</feature>
<keyword evidence="5 7" id="KW-0411">Iron-sulfur</keyword>
<comment type="cofactor">
    <cofactor evidence="7">
        <name>[2Fe-2S] cluster</name>
        <dbReference type="ChEBI" id="CHEBI:190135"/>
    </cofactor>
    <text evidence="7">Binds 1 [2Fe-2S] cluster.</text>
</comment>
<keyword evidence="9" id="KW-1185">Reference proteome</keyword>
<dbReference type="Gene3D" id="1.10.10.1590">
    <property type="entry name" value="NADH-quinone oxidoreductase subunit E"/>
    <property type="match status" value="1"/>
</dbReference>
<comment type="similarity">
    <text evidence="1">Belongs to the complex I 24 kDa subunit family.</text>
</comment>
<keyword evidence="2 7" id="KW-0001">2Fe-2S</keyword>
<evidence type="ECO:0000256" key="3">
    <source>
        <dbReference type="ARBA" id="ARBA00022723"/>
    </source>
</evidence>
<feature type="binding site" evidence="7">
    <location>
        <position position="122"/>
    </location>
    <ligand>
        <name>[2Fe-2S] cluster</name>
        <dbReference type="ChEBI" id="CHEBI:190135"/>
    </ligand>
</feature>
<dbReference type="Pfam" id="PF01257">
    <property type="entry name" value="2Fe-2S_thioredx"/>
    <property type="match status" value="1"/>
</dbReference>
<reference evidence="8 9" key="1">
    <citation type="submission" date="2010-08" db="EMBL/GenBank/DDBJ databases">
        <title>Complete sequence of Clostridium cellulovorans 743B.</title>
        <authorList>
            <consortium name="US DOE Joint Genome Institute"/>
            <person name="Lucas S."/>
            <person name="Copeland A."/>
            <person name="Lapidus A."/>
            <person name="Cheng J.-F."/>
            <person name="Bruce D."/>
            <person name="Goodwin L."/>
            <person name="Pitluck S."/>
            <person name="Chertkov O."/>
            <person name="Detter J.C."/>
            <person name="Han C."/>
            <person name="Tapia R."/>
            <person name="Land M."/>
            <person name="Hauser L."/>
            <person name="Chang Y.-J."/>
            <person name="Jeffries C."/>
            <person name="Kyrpides N."/>
            <person name="Ivanova N."/>
            <person name="Mikhailova N."/>
            <person name="Hemme C.L."/>
            <person name="Woyke T."/>
        </authorList>
    </citation>
    <scope>NUCLEOTIDE SEQUENCE [LARGE SCALE GENOMIC DNA]</scope>
    <source>
        <strain evidence="9">ATCC 35296 / DSM 3052 / OCM 3 / 743B</strain>
    </source>
</reference>
<evidence type="ECO:0000256" key="7">
    <source>
        <dbReference type="PIRSR" id="PIRSR000216-1"/>
    </source>
</evidence>
<dbReference type="SUPFAM" id="SSF52833">
    <property type="entry name" value="Thioredoxin-like"/>
    <property type="match status" value="1"/>
</dbReference>
<dbReference type="InterPro" id="IPR036249">
    <property type="entry name" value="Thioredoxin-like_sf"/>
</dbReference>
<dbReference type="KEGG" id="ccb:Clocel_2583"/>
<feature type="binding site" evidence="7">
    <location>
        <position position="85"/>
    </location>
    <ligand>
        <name>[2Fe-2S] cluster</name>
        <dbReference type="ChEBI" id="CHEBI:190135"/>
    </ligand>
</feature>
<dbReference type="Gene3D" id="3.40.30.10">
    <property type="entry name" value="Glutaredoxin"/>
    <property type="match status" value="1"/>
</dbReference>
<name>D9SQT7_CLOC7</name>
<dbReference type="OrthoDB" id="9807941at2"/>
<dbReference type="STRING" id="573061.Clocel_2583"/>
<evidence type="ECO:0000313" key="8">
    <source>
        <dbReference type="EMBL" id="ADL52293.1"/>
    </source>
</evidence>
<dbReference type="GO" id="GO:0016491">
    <property type="term" value="F:oxidoreductase activity"/>
    <property type="evidence" value="ECO:0007669"/>
    <property type="project" value="InterPro"/>
</dbReference>
<evidence type="ECO:0000256" key="6">
    <source>
        <dbReference type="ARBA" id="ARBA00034078"/>
    </source>
</evidence>
<dbReference type="InterPro" id="IPR002023">
    <property type="entry name" value="NuoE-like"/>
</dbReference>
<dbReference type="EMBL" id="CP002160">
    <property type="protein sequence ID" value="ADL52293.1"/>
    <property type="molecule type" value="Genomic_DNA"/>
</dbReference>
<evidence type="ECO:0000256" key="1">
    <source>
        <dbReference type="ARBA" id="ARBA00010643"/>
    </source>
</evidence>
<evidence type="ECO:0000313" key="9">
    <source>
        <dbReference type="Proteomes" id="UP000002730"/>
    </source>
</evidence>
<dbReference type="PIRSF" id="PIRSF000216">
    <property type="entry name" value="NADH_DH_24kDa"/>
    <property type="match status" value="1"/>
</dbReference>
<accession>D9SQT7</accession>
<sequence>MNKTFDFNFIDGIIDGLGCKESSIVHLLQSIQNHYGFLPKEVFSYLSQKLDISEARIYSVATFYKNFSLDPKGKYIIKVCDGTACHVKKSIPVLDRLRKELNLSEVKLTTDDLLFTVETVHCLGACGRAPVLMVNNKVYPSMTPDKAIELVKNLSVE</sequence>
<comment type="cofactor">
    <cofactor evidence="6">
        <name>[2Fe-2S] cluster</name>
        <dbReference type="ChEBI" id="CHEBI:190135"/>
    </cofactor>
</comment>
<evidence type="ECO:0000256" key="2">
    <source>
        <dbReference type="ARBA" id="ARBA00022714"/>
    </source>
</evidence>
<dbReference type="PANTHER" id="PTHR43342:SF1">
    <property type="entry name" value="BIFURCATING [FEFE] HYDROGENASE GAMMA SUBUNIT"/>
    <property type="match status" value="1"/>
</dbReference>
<dbReference type="InterPro" id="IPR042128">
    <property type="entry name" value="NuoE_dom"/>
</dbReference>
<dbReference type="RefSeq" id="WP_010075553.1">
    <property type="nucleotide sequence ID" value="NC_014393.1"/>
</dbReference>
<evidence type="ECO:0000256" key="5">
    <source>
        <dbReference type="ARBA" id="ARBA00023014"/>
    </source>
</evidence>
<feature type="binding site" evidence="7">
    <location>
        <position position="126"/>
    </location>
    <ligand>
        <name>[2Fe-2S] cluster</name>
        <dbReference type="ChEBI" id="CHEBI:190135"/>
    </ligand>
</feature>
<proteinExistence type="inferred from homology"/>
<dbReference type="PROSITE" id="PS01099">
    <property type="entry name" value="COMPLEX1_24K"/>
    <property type="match status" value="1"/>
</dbReference>
<protein>
    <submittedName>
        <fullName evidence="8">NADH dehydrogenase (Ubiquinone) 24 kDa subunit</fullName>
    </submittedName>
</protein>
<keyword evidence="8" id="KW-0830">Ubiquinone</keyword>
<dbReference type="InterPro" id="IPR028431">
    <property type="entry name" value="NADP_DH_HndA-like"/>
</dbReference>
<dbReference type="GO" id="GO:0046872">
    <property type="term" value="F:metal ion binding"/>
    <property type="evidence" value="ECO:0007669"/>
    <property type="project" value="UniProtKB-KW"/>
</dbReference>
<dbReference type="AlphaFoldDB" id="D9SQT7"/>
<keyword evidence="4 7" id="KW-0408">Iron</keyword>
<organism evidence="8 9">
    <name type="scientific">Clostridium cellulovorans (strain ATCC 35296 / DSM 3052 / OCM 3 / 743B)</name>
    <dbReference type="NCBI Taxonomy" id="573061"/>
    <lineage>
        <taxon>Bacteria</taxon>
        <taxon>Bacillati</taxon>
        <taxon>Bacillota</taxon>
        <taxon>Clostridia</taxon>
        <taxon>Eubacteriales</taxon>
        <taxon>Clostridiaceae</taxon>
        <taxon>Clostridium</taxon>
    </lineage>
</organism>
<dbReference type="CDD" id="cd03064">
    <property type="entry name" value="TRX_Fd_NuoE"/>
    <property type="match status" value="1"/>
</dbReference>
<evidence type="ECO:0000256" key="4">
    <source>
        <dbReference type="ARBA" id="ARBA00023004"/>
    </source>
</evidence>
<keyword evidence="3 7" id="KW-0479">Metal-binding</keyword>